<name>A0A833LX22_9LEPT</name>
<feature type="chain" id="PRO_5032652656" evidence="1">
    <location>
        <begin position="19"/>
        <end position="179"/>
    </location>
</feature>
<gene>
    <name evidence="2" type="ORF">F9K24_10975</name>
</gene>
<dbReference type="EMBL" id="WBUI01000009">
    <property type="protein sequence ID" value="KAB2932442.1"/>
    <property type="molecule type" value="Genomic_DNA"/>
</dbReference>
<proteinExistence type="predicted"/>
<evidence type="ECO:0000256" key="1">
    <source>
        <dbReference type="SAM" id="SignalP"/>
    </source>
</evidence>
<protein>
    <submittedName>
        <fullName evidence="2">Uncharacterized protein</fullName>
    </submittedName>
</protein>
<organism evidence="2 3">
    <name type="scientific">Leptonema illini</name>
    <dbReference type="NCBI Taxonomy" id="183"/>
    <lineage>
        <taxon>Bacteria</taxon>
        <taxon>Pseudomonadati</taxon>
        <taxon>Spirochaetota</taxon>
        <taxon>Spirochaetia</taxon>
        <taxon>Leptospirales</taxon>
        <taxon>Leptospiraceae</taxon>
        <taxon>Leptonema</taxon>
    </lineage>
</organism>
<dbReference type="AlphaFoldDB" id="A0A833LX22"/>
<accession>A0A833LX22</accession>
<comment type="caution">
    <text evidence="2">The sequence shown here is derived from an EMBL/GenBank/DDBJ whole genome shotgun (WGS) entry which is preliminary data.</text>
</comment>
<evidence type="ECO:0000313" key="2">
    <source>
        <dbReference type="EMBL" id="KAB2932442.1"/>
    </source>
</evidence>
<feature type="signal peptide" evidence="1">
    <location>
        <begin position="1"/>
        <end position="18"/>
    </location>
</feature>
<evidence type="ECO:0000313" key="3">
    <source>
        <dbReference type="Proteomes" id="UP000460298"/>
    </source>
</evidence>
<sequence length="179" mass="19681">MKRFLPLLLIFVSPHLFAGQECMLGDQSEADSRAEWTQCKDGFSGALIITPDSDWEERWNTSPETIPHFTMASTVSYGQNLTVLIFFANPQADPAGKIDIACDIKVTRPDGSSSINARGVACATGQLQGAPSNIRLSAPVIRYVGEQKDLPGIWTIEVTLIDRVRNARILLKSSFELVK</sequence>
<dbReference type="Proteomes" id="UP000460298">
    <property type="component" value="Unassembled WGS sequence"/>
</dbReference>
<keyword evidence="1" id="KW-0732">Signal</keyword>
<reference evidence="2 3" key="1">
    <citation type="submission" date="2019-10" db="EMBL/GenBank/DDBJ databases">
        <title>Extracellular Electron Transfer in a Candidatus Methanoperedens spp. Enrichment Culture.</title>
        <authorList>
            <person name="Berger S."/>
            <person name="Rangel Shaw D."/>
            <person name="Berben T."/>
            <person name="In 'T Zandt M."/>
            <person name="Frank J."/>
            <person name="Reimann J."/>
            <person name="Jetten M.S.M."/>
            <person name="Welte C.U."/>
        </authorList>
    </citation>
    <scope>NUCLEOTIDE SEQUENCE [LARGE SCALE GENOMIC DNA]</scope>
    <source>
        <strain evidence="2">SB12</strain>
    </source>
</reference>